<dbReference type="Proteomes" id="UP000078250">
    <property type="component" value="Unassembled WGS sequence"/>
</dbReference>
<organism evidence="1 2">
    <name type="scientific">Proteus hauseri ATCC 700826</name>
    <dbReference type="NCBI Taxonomy" id="1354271"/>
    <lineage>
        <taxon>Bacteria</taxon>
        <taxon>Pseudomonadati</taxon>
        <taxon>Pseudomonadota</taxon>
        <taxon>Gammaproteobacteria</taxon>
        <taxon>Enterobacterales</taxon>
        <taxon>Morganellaceae</taxon>
        <taxon>Proteus</taxon>
    </lineage>
</organism>
<evidence type="ECO:0000313" key="1">
    <source>
        <dbReference type="EMBL" id="OAT49367.1"/>
    </source>
</evidence>
<proteinExistence type="predicted"/>
<accession>A0AAJ3HUI6</accession>
<dbReference type="AlphaFoldDB" id="A0AAJ3HUI6"/>
<keyword evidence="2" id="KW-1185">Reference proteome</keyword>
<sequence>MANWLDKIFGNSSVPIAFTLDFPEISSLLVPSLFSRLQPYEIGDSPLPDALNLLSEAPKKPDKYNASVAFSWSAGAREGLILHQRIGRSIEQYPSDKHCEEFADLIYNAIKQAIVLPDKDNLSFFYTMLCQDKLAPITYLPLLILKLEQDNNIAKNDIYYQLFLWILTKSPDQNPIKIALALLSHFSDSLSQRLLMLFMLHPEFTLYSIISLKKRLSYDEFHPFLLPIGQRTKGWGRIQYIEHLPQALTVEHCYWILTQGYKNNVMTEYVAYDCAVKGTMLAMLNTQPLNTALLLGCSDILRALLNGGPAKDIYDYQQGAETCKVFISQVNAMPAKELKLLYCVCEITDFVQNSGEDWILLETLGWNDRCQQQIMALSQQVIQKPEWANLIIGALQSTSRHQNYQASLVAKSLRLDIWELLFSLQKDKPHSDWWYQLMQTDSSHKIERVVKLAEQQIDLTALNSRDEPLITPPPEYKLHHAVEYIMQDLGGFPGIGWSLIKRQLRSSTLRDRNMALNALSSWSEVLLPHDFYSELSNALTIETNNDTYQRIKQFLVHYQDGK</sequence>
<reference evidence="1 2" key="1">
    <citation type="submission" date="2016-04" db="EMBL/GenBank/DDBJ databases">
        <title>ATOL: Assembling a taxonomically balanced genome-scale reconstruction of the evolutionary history of the Enterobacteriaceae.</title>
        <authorList>
            <person name="Plunkett G.III."/>
            <person name="Neeno-Eckwall E.C."/>
            <person name="Glasner J.D."/>
            <person name="Perna N.T."/>
        </authorList>
    </citation>
    <scope>NUCLEOTIDE SEQUENCE [LARGE SCALE GENOMIC DNA]</scope>
    <source>
        <strain evidence="1 2">ATCC 700826</strain>
    </source>
</reference>
<name>A0AAJ3HUI6_PROHU</name>
<gene>
    <name evidence="1" type="ORF">M997_0580</name>
</gene>
<protein>
    <submittedName>
        <fullName evidence="1">Uncharacterized protein</fullName>
    </submittedName>
</protein>
<dbReference type="EMBL" id="LXEV01000011">
    <property type="protein sequence ID" value="OAT49367.1"/>
    <property type="molecule type" value="Genomic_DNA"/>
</dbReference>
<comment type="caution">
    <text evidence="1">The sequence shown here is derived from an EMBL/GenBank/DDBJ whole genome shotgun (WGS) entry which is preliminary data.</text>
</comment>
<dbReference type="RefSeq" id="WP_064718601.1">
    <property type="nucleotide sequence ID" value="NZ_LXEV01000011.1"/>
</dbReference>
<evidence type="ECO:0000313" key="2">
    <source>
        <dbReference type="Proteomes" id="UP000078250"/>
    </source>
</evidence>